<dbReference type="EMBL" id="UAWQ01000018">
    <property type="protein sequence ID" value="SQC44828.1"/>
    <property type="molecule type" value="Genomic_DNA"/>
</dbReference>
<dbReference type="InterPro" id="IPR004659">
    <property type="entry name" value="RNase_E/G"/>
</dbReference>
<name>A0A2X3EPR8_KLEPN</name>
<sequence>MGVSQRIESEAERERLKKVVAEYCDEQGGFIIRTAAEGVHEQEMAADAAYLKRVWTKVMERKKRNQTPLSAVWRAGSGPARAA</sequence>
<dbReference type="PANTHER" id="PTHR30001:SF0">
    <property type="entry name" value="RIBONUCLEASE G"/>
    <property type="match status" value="1"/>
</dbReference>
<comment type="cofactor">
    <cofactor evidence="1">
        <name>Mg(2+)</name>
        <dbReference type="ChEBI" id="CHEBI:18420"/>
    </cofactor>
</comment>
<evidence type="ECO:0000313" key="8">
    <source>
        <dbReference type="Proteomes" id="UP000251721"/>
    </source>
</evidence>
<gene>
    <name evidence="7" type="primary">rng_3</name>
    <name evidence="7" type="ORF">NCTC13465_03365</name>
</gene>
<keyword evidence="4" id="KW-0460">Magnesium</keyword>
<dbReference type="EC" id="3.1.26.-" evidence="7"/>
<dbReference type="AlphaFoldDB" id="A0A2X3EPR8"/>
<accession>A0A2X3EPR8</accession>
<dbReference type="GO" id="GO:0004540">
    <property type="term" value="F:RNA nuclease activity"/>
    <property type="evidence" value="ECO:0007669"/>
    <property type="project" value="InterPro"/>
</dbReference>
<evidence type="ECO:0000256" key="3">
    <source>
        <dbReference type="ARBA" id="ARBA00022801"/>
    </source>
</evidence>
<reference evidence="7 8" key="1">
    <citation type="submission" date="2018-06" db="EMBL/GenBank/DDBJ databases">
        <authorList>
            <consortium name="Pathogen Informatics"/>
            <person name="Doyle S."/>
        </authorList>
    </citation>
    <scope>NUCLEOTIDE SEQUENCE [LARGE SCALE GENOMIC DNA]</scope>
    <source>
        <strain evidence="7 8">NCTC13465</strain>
    </source>
</reference>
<proteinExistence type="predicted"/>
<dbReference type="GO" id="GO:0006364">
    <property type="term" value="P:rRNA processing"/>
    <property type="evidence" value="ECO:0007669"/>
    <property type="project" value="TreeGrafter"/>
</dbReference>
<dbReference type="Proteomes" id="UP000251721">
    <property type="component" value="Unassembled WGS sequence"/>
</dbReference>
<evidence type="ECO:0000256" key="2">
    <source>
        <dbReference type="ARBA" id="ARBA00022723"/>
    </source>
</evidence>
<dbReference type="GO" id="GO:0005737">
    <property type="term" value="C:cytoplasm"/>
    <property type="evidence" value="ECO:0007669"/>
    <property type="project" value="TreeGrafter"/>
</dbReference>
<dbReference type="GO" id="GO:0003723">
    <property type="term" value="F:RNA binding"/>
    <property type="evidence" value="ECO:0007669"/>
    <property type="project" value="UniProtKB-KW"/>
</dbReference>
<dbReference type="Pfam" id="PF10150">
    <property type="entry name" value="RNase_E_G"/>
    <property type="match status" value="1"/>
</dbReference>
<evidence type="ECO:0000256" key="5">
    <source>
        <dbReference type="ARBA" id="ARBA00022884"/>
    </source>
</evidence>
<keyword evidence="2" id="KW-0479">Metal-binding</keyword>
<dbReference type="InterPro" id="IPR019307">
    <property type="entry name" value="RNA-bd_AU-1/RNase_E/G"/>
</dbReference>
<evidence type="ECO:0000256" key="4">
    <source>
        <dbReference type="ARBA" id="ARBA00022842"/>
    </source>
</evidence>
<keyword evidence="5" id="KW-0694">RNA-binding</keyword>
<feature type="domain" description="RNA-binding protein AU-1/Ribonuclease E/G" evidence="6">
    <location>
        <begin position="2"/>
        <end position="68"/>
    </location>
</feature>
<keyword evidence="3 7" id="KW-0378">Hydrolase</keyword>
<evidence type="ECO:0000259" key="6">
    <source>
        <dbReference type="Pfam" id="PF10150"/>
    </source>
</evidence>
<dbReference type="PANTHER" id="PTHR30001">
    <property type="entry name" value="RIBONUCLEASE"/>
    <property type="match status" value="1"/>
</dbReference>
<evidence type="ECO:0000256" key="1">
    <source>
        <dbReference type="ARBA" id="ARBA00001946"/>
    </source>
</evidence>
<protein>
    <submittedName>
        <fullName evidence="7">Ribonuclease G</fullName>
        <ecNumber evidence="7">3.1.26.-</ecNumber>
    </submittedName>
</protein>
<dbReference type="GO" id="GO:0016787">
    <property type="term" value="F:hydrolase activity"/>
    <property type="evidence" value="ECO:0007669"/>
    <property type="project" value="UniProtKB-KW"/>
</dbReference>
<organism evidence="7 8">
    <name type="scientific">Klebsiella pneumoniae</name>
    <dbReference type="NCBI Taxonomy" id="573"/>
    <lineage>
        <taxon>Bacteria</taxon>
        <taxon>Pseudomonadati</taxon>
        <taxon>Pseudomonadota</taxon>
        <taxon>Gammaproteobacteria</taxon>
        <taxon>Enterobacterales</taxon>
        <taxon>Enterobacteriaceae</taxon>
        <taxon>Klebsiella/Raoultella group</taxon>
        <taxon>Klebsiella</taxon>
        <taxon>Klebsiella pneumoniae complex</taxon>
    </lineage>
</organism>
<dbReference type="GO" id="GO:0046872">
    <property type="term" value="F:metal ion binding"/>
    <property type="evidence" value="ECO:0007669"/>
    <property type="project" value="UniProtKB-KW"/>
</dbReference>
<evidence type="ECO:0000313" key="7">
    <source>
        <dbReference type="EMBL" id="SQC44828.1"/>
    </source>
</evidence>